<name>A0A8H5F3N0_9AGAR</name>
<dbReference type="Proteomes" id="UP000567179">
    <property type="component" value="Unassembled WGS sequence"/>
</dbReference>
<feature type="compositionally biased region" description="Polar residues" evidence="1">
    <location>
        <begin position="1"/>
        <end position="11"/>
    </location>
</feature>
<evidence type="ECO:0000313" key="3">
    <source>
        <dbReference type="Proteomes" id="UP000567179"/>
    </source>
</evidence>
<gene>
    <name evidence="2" type="ORF">D9619_001601</name>
</gene>
<feature type="region of interest" description="Disordered" evidence="1">
    <location>
        <begin position="184"/>
        <end position="226"/>
    </location>
</feature>
<dbReference type="OrthoDB" id="2933743at2759"/>
<keyword evidence="3" id="KW-1185">Reference proteome</keyword>
<comment type="caution">
    <text evidence="2">The sequence shown here is derived from an EMBL/GenBank/DDBJ whole genome shotgun (WGS) entry which is preliminary data.</text>
</comment>
<reference evidence="2 3" key="1">
    <citation type="journal article" date="2020" name="ISME J.">
        <title>Uncovering the hidden diversity of litter-decomposition mechanisms in mushroom-forming fungi.</title>
        <authorList>
            <person name="Floudas D."/>
            <person name="Bentzer J."/>
            <person name="Ahren D."/>
            <person name="Johansson T."/>
            <person name="Persson P."/>
            <person name="Tunlid A."/>
        </authorList>
    </citation>
    <scope>NUCLEOTIDE SEQUENCE [LARGE SCALE GENOMIC DNA]</scope>
    <source>
        <strain evidence="2 3">CBS 101986</strain>
    </source>
</reference>
<feature type="compositionally biased region" description="Basic and acidic residues" evidence="1">
    <location>
        <begin position="19"/>
        <end position="31"/>
    </location>
</feature>
<protein>
    <submittedName>
        <fullName evidence="2">Uncharacterized protein</fullName>
    </submittedName>
</protein>
<proteinExistence type="predicted"/>
<feature type="region of interest" description="Disordered" evidence="1">
    <location>
        <begin position="1"/>
        <end position="33"/>
    </location>
</feature>
<dbReference type="EMBL" id="JAACJJ010000028">
    <property type="protein sequence ID" value="KAF5322496.1"/>
    <property type="molecule type" value="Genomic_DNA"/>
</dbReference>
<evidence type="ECO:0000313" key="2">
    <source>
        <dbReference type="EMBL" id="KAF5322496.1"/>
    </source>
</evidence>
<accession>A0A8H5F3N0</accession>
<evidence type="ECO:0000256" key="1">
    <source>
        <dbReference type="SAM" id="MobiDB-lite"/>
    </source>
</evidence>
<feature type="region of interest" description="Disordered" evidence="1">
    <location>
        <begin position="61"/>
        <end position="89"/>
    </location>
</feature>
<sequence length="226" mass="25169">MQKTNSSSADTSLAFVKGGRGEKKAELDRARPVAQEDVIRQPAEDEEYVLEAFGDISLSNIDFVPPPPSTLTPQKITISKSRTTRRKPSIDTVFKRPLLGSAHNTHKRPLSASKARRLDVRDLSFDSLVTTLKKSQLAEPENSGPMLPEIRIHAPEPKRPINLKEFVAAAHDFDDFVARCRKSVAEDEENEDDSGASDLQRVREPPPLRGSGDLPKRLPIPQWENC</sequence>
<feature type="compositionally biased region" description="Polar residues" evidence="1">
    <location>
        <begin position="71"/>
        <end position="81"/>
    </location>
</feature>
<organism evidence="2 3">
    <name type="scientific">Psilocybe cf. subviscida</name>
    <dbReference type="NCBI Taxonomy" id="2480587"/>
    <lineage>
        <taxon>Eukaryota</taxon>
        <taxon>Fungi</taxon>
        <taxon>Dikarya</taxon>
        <taxon>Basidiomycota</taxon>
        <taxon>Agaricomycotina</taxon>
        <taxon>Agaricomycetes</taxon>
        <taxon>Agaricomycetidae</taxon>
        <taxon>Agaricales</taxon>
        <taxon>Agaricineae</taxon>
        <taxon>Strophariaceae</taxon>
        <taxon>Psilocybe</taxon>
    </lineage>
</organism>
<dbReference type="AlphaFoldDB" id="A0A8H5F3N0"/>
<feature type="compositionally biased region" description="Acidic residues" evidence="1">
    <location>
        <begin position="186"/>
        <end position="195"/>
    </location>
</feature>